<dbReference type="PANTHER" id="PTHR44591:SF3">
    <property type="entry name" value="RESPONSE REGULATORY DOMAIN-CONTAINING PROTEIN"/>
    <property type="match status" value="1"/>
</dbReference>
<feature type="modified residue" description="4-aspartylphosphate" evidence="2">
    <location>
        <position position="52"/>
    </location>
</feature>
<feature type="domain" description="Response regulatory" evidence="3">
    <location>
        <begin position="3"/>
        <end position="120"/>
    </location>
</feature>
<evidence type="ECO:0000259" key="3">
    <source>
        <dbReference type="PROSITE" id="PS50110"/>
    </source>
</evidence>
<dbReference type="PROSITE" id="PS50110">
    <property type="entry name" value="RESPONSE_REGULATORY"/>
    <property type="match status" value="1"/>
</dbReference>
<dbReference type="SMART" id="SM00448">
    <property type="entry name" value="REC"/>
    <property type="match status" value="1"/>
</dbReference>
<dbReference type="Pfam" id="PF00072">
    <property type="entry name" value="Response_reg"/>
    <property type="match status" value="1"/>
</dbReference>
<dbReference type="InterPro" id="IPR001789">
    <property type="entry name" value="Sig_transdc_resp-reg_receiver"/>
</dbReference>
<evidence type="ECO:0000313" key="4">
    <source>
        <dbReference type="EMBL" id="UOF01307.1"/>
    </source>
</evidence>
<organism evidence="4 5">
    <name type="scientific">Bdellovibrio reynosensis</name>
    <dbReference type="NCBI Taxonomy" id="2835041"/>
    <lineage>
        <taxon>Bacteria</taxon>
        <taxon>Pseudomonadati</taxon>
        <taxon>Bdellovibrionota</taxon>
        <taxon>Bdellovibrionia</taxon>
        <taxon>Bdellovibrionales</taxon>
        <taxon>Pseudobdellovibrionaceae</taxon>
        <taxon>Bdellovibrio</taxon>
    </lineage>
</organism>
<protein>
    <submittedName>
        <fullName evidence="4">Response regulator</fullName>
    </submittedName>
</protein>
<sequence>MAKILIVDDQKSVLMTLEALLTQEGHSVVACSNAVDATRVLATEKVDLVITDAIMPGGSDGYSLTRTIRKQPALQKLPVILLTGKREKSDIEKGIESGVSDYVVKPLDPELLSAKIKNLLVTKPEDSVQFASTAVSIKAEWESKTEITSVSELGLQLNSNFPMPVGKILKIKSTVFDDIGIPSLPLRIDSCEEGGGSEPTYKIQAQFVGLTEKELSPLRLWIRSKQKF</sequence>
<keyword evidence="1 2" id="KW-0597">Phosphoprotein</keyword>
<dbReference type="InterPro" id="IPR050595">
    <property type="entry name" value="Bact_response_regulator"/>
</dbReference>
<dbReference type="Gene3D" id="3.40.50.2300">
    <property type="match status" value="1"/>
</dbReference>
<name>A0ABY4CBP1_9BACT</name>
<reference evidence="4" key="1">
    <citation type="submission" date="2022-03" db="EMBL/GenBank/DDBJ databases">
        <title>Genome Identification and Characterization of new species Bdellovibrio reynosense LBG001 sp. nov. from a Mexico soil sample.</title>
        <authorList>
            <person name="Camilli A."/>
            <person name="Ajao Y."/>
            <person name="Guo X."/>
        </authorList>
    </citation>
    <scope>NUCLEOTIDE SEQUENCE</scope>
    <source>
        <strain evidence="4">LBG001</strain>
    </source>
</reference>
<evidence type="ECO:0000313" key="5">
    <source>
        <dbReference type="Proteomes" id="UP000830116"/>
    </source>
</evidence>
<evidence type="ECO:0000256" key="2">
    <source>
        <dbReference type="PROSITE-ProRule" id="PRU00169"/>
    </source>
</evidence>
<proteinExistence type="predicted"/>
<dbReference type="EMBL" id="CP093442">
    <property type="protein sequence ID" value="UOF01307.1"/>
    <property type="molecule type" value="Genomic_DNA"/>
</dbReference>
<dbReference type="Proteomes" id="UP000830116">
    <property type="component" value="Chromosome"/>
</dbReference>
<dbReference type="RefSeq" id="WP_243537733.1">
    <property type="nucleotide sequence ID" value="NZ_CP093442.1"/>
</dbReference>
<evidence type="ECO:0000256" key="1">
    <source>
        <dbReference type="ARBA" id="ARBA00022553"/>
    </source>
</evidence>
<dbReference type="InterPro" id="IPR011006">
    <property type="entry name" value="CheY-like_superfamily"/>
</dbReference>
<keyword evidence="5" id="KW-1185">Reference proteome</keyword>
<dbReference type="SUPFAM" id="SSF52172">
    <property type="entry name" value="CheY-like"/>
    <property type="match status" value="1"/>
</dbReference>
<dbReference type="PANTHER" id="PTHR44591">
    <property type="entry name" value="STRESS RESPONSE REGULATOR PROTEIN 1"/>
    <property type="match status" value="1"/>
</dbReference>
<gene>
    <name evidence="4" type="ORF">MNR06_16555</name>
</gene>
<accession>A0ABY4CBP1</accession>